<dbReference type="Proteomes" id="UP000256964">
    <property type="component" value="Unassembled WGS sequence"/>
</dbReference>
<gene>
    <name evidence="1" type="ORF">OH76DRAFT_814458</name>
</gene>
<accession>A0A371D2G1</accession>
<name>A0A371D2G1_9APHY</name>
<sequence>MCPEHSGISRTSKAALRRDGIIPSILCMVTSGLRPDDILAFLDYALFVVAAHPTENDQTQVRLHICESLQQILHFGGRATETQVHPDIARMKLERLVVQRCRNGVPQLRRFGRYAHARGNADEVELHIKGGYLRAPATAFARCPARSARPATGAFPRWSMRQTSRASPRCCGSGPRTPRLDFIYYLTYITTLDFEMMLFDDLSPCFRGREAAVAMGPLVRDEQSILQ</sequence>
<protein>
    <submittedName>
        <fullName evidence="1">Uncharacterized protein</fullName>
    </submittedName>
</protein>
<dbReference type="EMBL" id="KZ857424">
    <property type="protein sequence ID" value="RDX46736.1"/>
    <property type="molecule type" value="Genomic_DNA"/>
</dbReference>
<dbReference type="AlphaFoldDB" id="A0A371D2G1"/>
<evidence type="ECO:0000313" key="1">
    <source>
        <dbReference type="EMBL" id="RDX46736.1"/>
    </source>
</evidence>
<keyword evidence="2" id="KW-1185">Reference proteome</keyword>
<proteinExistence type="predicted"/>
<organism evidence="1 2">
    <name type="scientific">Lentinus brumalis</name>
    <dbReference type="NCBI Taxonomy" id="2498619"/>
    <lineage>
        <taxon>Eukaryota</taxon>
        <taxon>Fungi</taxon>
        <taxon>Dikarya</taxon>
        <taxon>Basidiomycota</taxon>
        <taxon>Agaricomycotina</taxon>
        <taxon>Agaricomycetes</taxon>
        <taxon>Polyporales</taxon>
        <taxon>Polyporaceae</taxon>
        <taxon>Lentinus</taxon>
    </lineage>
</organism>
<evidence type="ECO:0000313" key="2">
    <source>
        <dbReference type="Proteomes" id="UP000256964"/>
    </source>
</evidence>
<reference evidence="1 2" key="1">
    <citation type="journal article" date="2018" name="Biotechnol. Biofuels">
        <title>Integrative visual omics of the white-rot fungus Polyporus brumalis exposes the biotechnological potential of its oxidative enzymes for delignifying raw plant biomass.</title>
        <authorList>
            <person name="Miyauchi S."/>
            <person name="Rancon A."/>
            <person name="Drula E."/>
            <person name="Hage H."/>
            <person name="Chaduli D."/>
            <person name="Favel A."/>
            <person name="Grisel S."/>
            <person name="Henrissat B."/>
            <person name="Herpoel-Gimbert I."/>
            <person name="Ruiz-Duenas F.J."/>
            <person name="Chevret D."/>
            <person name="Hainaut M."/>
            <person name="Lin J."/>
            <person name="Wang M."/>
            <person name="Pangilinan J."/>
            <person name="Lipzen A."/>
            <person name="Lesage-Meessen L."/>
            <person name="Navarro D."/>
            <person name="Riley R."/>
            <person name="Grigoriev I.V."/>
            <person name="Zhou S."/>
            <person name="Raouche S."/>
            <person name="Rosso M.N."/>
        </authorList>
    </citation>
    <scope>NUCLEOTIDE SEQUENCE [LARGE SCALE GENOMIC DNA]</scope>
    <source>
        <strain evidence="1 2">BRFM 1820</strain>
    </source>
</reference>